<organism evidence="2 3">
    <name type="scientific">Deinococcus ruber</name>
    <dbReference type="NCBI Taxonomy" id="1848197"/>
    <lineage>
        <taxon>Bacteria</taxon>
        <taxon>Thermotogati</taxon>
        <taxon>Deinococcota</taxon>
        <taxon>Deinococci</taxon>
        <taxon>Deinococcales</taxon>
        <taxon>Deinococcaceae</taxon>
        <taxon>Deinococcus</taxon>
    </lineage>
</organism>
<evidence type="ECO:0000313" key="3">
    <source>
        <dbReference type="Proteomes" id="UP000603865"/>
    </source>
</evidence>
<dbReference type="RefSeq" id="WP_189092585.1">
    <property type="nucleotide sequence ID" value="NZ_BMQL01000040.1"/>
</dbReference>
<proteinExistence type="predicted"/>
<dbReference type="Proteomes" id="UP000603865">
    <property type="component" value="Unassembled WGS sequence"/>
</dbReference>
<protein>
    <recommendedName>
        <fullName evidence="4">DUF3105 domain-containing protein</fullName>
    </recommendedName>
</protein>
<keyword evidence="3" id="KW-1185">Reference proteome</keyword>
<evidence type="ECO:0000256" key="1">
    <source>
        <dbReference type="SAM" id="SignalP"/>
    </source>
</evidence>
<accession>A0A918FB85</accession>
<dbReference type="EMBL" id="BMQL01000040">
    <property type="protein sequence ID" value="GGR27184.1"/>
    <property type="molecule type" value="Genomic_DNA"/>
</dbReference>
<evidence type="ECO:0008006" key="4">
    <source>
        <dbReference type="Google" id="ProtNLM"/>
    </source>
</evidence>
<gene>
    <name evidence="2" type="ORF">GCM10008957_43180</name>
</gene>
<reference evidence="2" key="1">
    <citation type="journal article" date="2014" name="Int. J. Syst. Evol. Microbiol.">
        <title>Complete genome sequence of Corynebacterium casei LMG S-19264T (=DSM 44701T), isolated from a smear-ripened cheese.</title>
        <authorList>
            <consortium name="US DOE Joint Genome Institute (JGI-PGF)"/>
            <person name="Walter F."/>
            <person name="Albersmeier A."/>
            <person name="Kalinowski J."/>
            <person name="Ruckert C."/>
        </authorList>
    </citation>
    <scope>NUCLEOTIDE SEQUENCE</scope>
    <source>
        <strain evidence="2">JCM 31311</strain>
    </source>
</reference>
<sequence length="162" mass="17441">MKRAVVLLPLLLSACASPPLRGVHTFQNASSHITGKVTYPQTPPAGGAHNPVWQNCGSYAQPLYDEYAVHSLEHGAVWITYRPDLAPQQLRQLQQLVDGRPYLLLSPYPNLRVAVVVSAWNAQLDLSSPSDPQLLPFIQTYAQGGSAPEIGAPCSGAYGEPA</sequence>
<keyword evidence="1" id="KW-0732">Signal</keyword>
<dbReference type="InterPro" id="IPR021454">
    <property type="entry name" value="DUF3105"/>
</dbReference>
<dbReference type="PROSITE" id="PS51257">
    <property type="entry name" value="PROKAR_LIPOPROTEIN"/>
    <property type="match status" value="1"/>
</dbReference>
<feature type="signal peptide" evidence="1">
    <location>
        <begin position="1"/>
        <end position="21"/>
    </location>
</feature>
<reference evidence="2" key="2">
    <citation type="submission" date="2020-09" db="EMBL/GenBank/DDBJ databases">
        <authorList>
            <person name="Sun Q."/>
            <person name="Ohkuma M."/>
        </authorList>
    </citation>
    <scope>NUCLEOTIDE SEQUENCE</scope>
    <source>
        <strain evidence="2">JCM 31311</strain>
    </source>
</reference>
<name>A0A918FB85_9DEIO</name>
<dbReference type="Pfam" id="PF11303">
    <property type="entry name" value="DUF3105"/>
    <property type="match status" value="1"/>
</dbReference>
<evidence type="ECO:0000313" key="2">
    <source>
        <dbReference type="EMBL" id="GGR27184.1"/>
    </source>
</evidence>
<feature type="chain" id="PRO_5037345069" description="DUF3105 domain-containing protein" evidence="1">
    <location>
        <begin position="22"/>
        <end position="162"/>
    </location>
</feature>
<comment type="caution">
    <text evidence="2">The sequence shown here is derived from an EMBL/GenBank/DDBJ whole genome shotgun (WGS) entry which is preliminary data.</text>
</comment>
<dbReference type="AlphaFoldDB" id="A0A918FB85"/>